<dbReference type="PROSITE" id="PS50297">
    <property type="entry name" value="ANK_REP_REGION"/>
    <property type="match status" value="2"/>
</dbReference>
<organism evidence="4 5">
    <name type="scientific">Trichogramma kaykai</name>
    <dbReference type="NCBI Taxonomy" id="54128"/>
    <lineage>
        <taxon>Eukaryota</taxon>
        <taxon>Metazoa</taxon>
        <taxon>Ecdysozoa</taxon>
        <taxon>Arthropoda</taxon>
        <taxon>Hexapoda</taxon>
        <taxon>Insecta</taxon>
        <taxon>Pterygota</taxon>
        <taxon>Neoptera</taxon>
        <taxon>Endopterygota</taxon>
        <taxon>Hymenoptera</taxon>
        <taxon>Apocrita</taxon>
        <taxon>Proctotrupomorpha</taxon>
        <taxon>Chalcidoidea</taxon>
        <taxon>Trichogrammatidae</taxon>
        <taxon>Trichogramma</taxon>
    </lineage>
</organism>
<dbReference type="PROSITE" id="PS50088">
    <property type="entry name" value="ANK_REPEAT"/>
    <property type="match status" value="2"/>
</dbReference>
<dbReference type="EMBL" id="JBJJXI010000051">
    <property type="protein sequence ID" value="KAL3400386.1"/>
    <property type="molecule type" value="Genomic_DNA"/>
</dbReference>
<reference evidence="4 5" key="1">
    <citation type="journal article" date="2024" name="bioRxiv">
        <title>A reference genome for Trichogramma kaykai: A tiny desert-dwelling parasitoid wasp with competing sex-ratio distorters.</title>
        <authorList>
            <person name="Culotta J."/>
            <person name="Lindsey A.R."/>
        </authorList>
    </citation>
    <scope>NUCLEOTIDE SEQUENCE [LARGE SCALE GENOMIC DNA]</scope>
    <source>
        <strain evidence="4 5">KSX58</strain>
    </source>
</reference>
<name>A0ABD2X4V1_9HYME</name>
<dbReference type="Gene3D" id="1.25.40.20">
    <property type="entry name" value="Ankyrin repeat-containing domain"/>
    <property type="match status" value="2"/>
</dbReference>
<gene>
    <name evidence="4" type="ORF">TKK_006252</name>
</gene>
<dbReference type="Pfam" id="PF13857">
    <property type="entry name" value="Ank_5"/>
    <property type="match status" value="1"/>
</dbReference>
<dbReference type="InterPro" id="IPR002110">
    <property type="entry name" value="Ankyrin_rpt"/>
</dbReference>
<accession>A0ABD2X4V1</accession>
<keyword evidence="2 3" id="KW-0040">ANK repeat</keyword>
<evidence type="ECO:0000256" key="2">
    <source>
        <dbReference type="ARBA" id="ARBA00023043"/>
    </source>
</evidence>
<protein>
    <submittedName>
        <fullName evidence="4">Uncharacterized protein</fullName>
    </submittedName>
</protein>
<proteinExistence type="predicted"/>
<feature type="repeat" description="ANK" evidence="3">
    <location>
        <begin position="260"/>
        <end position="284"/>
    </location>
</feature>
<sequence>MAENPQIEDPPIVVLKRLVRRRVDLESEGIESYLDPIYSLIVNWPGQHPRLLDEFQKEEIDSLLEKFVGYFNYVGEKAKNVIQFVKSAGFRDRPDILEDSEPSSRRVRPSSSRVTPIHYLARASWLCPEPVFRRRIDELFGVYNGFDVDYMDESHGCTHFHAACMTGNQRIVEKFLAHGQDPNVPWGSDTPLHLAAKYKSNQGVVKLLLKWGANPNQPDAEGSTPLHVFARIGYGVYLMLIFRHSRAEHRPVQVDARDRKGRAPLHLALRHNKKNVVETLLKVGRPSLNATDADGLTPLHYVCQRASRHDLVEILSSLFGASKKRTNWLDINCRDRSGRTPLQLAVTSLCPGAVDALLNRDVDLASFVFPTEAFCESLSTDHHYLWYKLKRLTDALAVVDRLRKYRYELSPDDALTIMEFYDKCELWQKSRNFVYNDYTINAAQTYKLSENMSLYDFLQLSLREASMYLYNQTNLNYNAFVQFQENRRISGEARQAFVEHVCEVFSRRFFQREAVYPLYNLCHYRLPIDFCDMTLRNETLLNKDLYHICVAARDLKNDVVRYNPRPARCEGRQAPKRLNYDKMGGS</sequence>
<feature type="repeat" description="ANK" evidence="3">
    <location>
        <begin position="187"/>
        <end position="220"/>
    </location>
</feature>
<dbReference type="AlphaFoldDB" id="A0ABD2X4V1"/>
<keyword evidence="1" id="KW-0677">Repeat</keyword>
<dbReference type="Pfam" id="PF12796">
    <property type="entry name" value="Ank_2"/>
    <property type="match status" value="1"/>
</dbReference>
<dbReference type="PANTHER" id="PTHR24173">
    <property type="entry name" value="ANKYRIN REPEAT CONTAINING"/>
    <property type="match status" value="1"/>
</dbReference>
<evidence type="ECO:0000313" key="4">
    <source>
        <dbReference type="EMBL" id="KAL3400386.1"/>
    </source>
</evidence>
<dbReference type="SMART" id="SM00248">
    <property type="entry name" value="ANK"/>
    <property type="match status" value="5"/>
</dbReference>
<evidence type="ECO:0000256" key="1">
    <source>
        <dbReference type="ARBA" id="ARBA00022737"/>
    </source>
</evidence>
<dbReference type="SUPFAM" id="SSF48403">
    <property type="entry name" value="Ankyrin repeat"/>
    <property type="match status" value="1"/>
</dbReference>
<evidence type="ECO:0000256" key="3">
    <source>
        <dbReference type="PROSITE-ProRule" id="PRU00023"/>
    </source>
</evidence>
<dbReference type="Proteomes" id="UP001627154">
    <property type="component" value="Unassembled WGS sequence"/>
</dbReference>
<evidence type="ECO:0000313" key="5">
    <source>
        <dbReference type="Proteomes" id="UP001627154"/>
    </source>
</evidence>
<keyword evidence="5" id="KW-1185">Reference proteome</keyword>
<dbReference type="PANTHER" id="PTHR24173:SF74">
    <property type="entry name" value="ANKYRIN REPEAT DOMAIN-CONTAINING PROTEIN 16"/>
    <property type="match status" value="1"/>
</dbReference>
<dbReference type="InterPro" id="IPR036770">
    <property type="entry name" value="Ankyrin_rpt-contain_sf"/>
</dbReference>
<comment type="caution">
    <text evidence="4">The sequence shown here is derived from an EMBL/GenBank/DDBJ whole genome shotgun (WGS) entry which is preliminary data.</text>
</comment>